<dbReference type="PANTHER" id="PTHR10272:SF14">
    <property type="entry name" value="PAF ACETYLHYDROLASE FAMILY PROTEIN"/>
    <property type="match status" value="1"/>
</dbReference>
<dbReference type="RefSeq" id="XP_025355049.1">
    <property type="nucleotide sequence ID" value="XM_025500821.1"/>
</dbReference>
<dbReference type="OrthoDB" id="2363873at2759"/>
<evidence type="ECO:0000256" key="2">
    <source>
        <dbReference type="ARBA" id="ARBA00022801"/>
    </source>
</evidence>
<dbReference type="STRING" id="1280837.A0A316VAV4"/>
<dbReference type="GeneID" id="37022602"/>
<feature type="chain" id="PRO_5016301425" description="1-alkyl-2-acetylglycerophosphocholine esterase" evidence="5">
    <location>
        <begin position="22"/>
        <end position="395"/>
    </location>
</feature>
<dbReference type="PANTHER" id="PTHR10272">
    <property type="entry name" value="PLATELET-ACTIVATING FACTOR ACETYLHYDROLASE"/>
    <property type="match status" value="1"/>
</dbReference>
<proteinExistence type="predicted"/>
<evidence type="ECO:0000256" key="3">
    <source>
        <dbReference type="ARBA" id="ARBA00022963"/>
    </source>
</evidence>
<keyword evidence="7" id="KW-1185">Reference proteome</keyword>
<keyword evidence="5" id="KW-0732">Signal</keyword>
<dbReference type="EC" id="3.1.1.47" evidence="1"/>
<evidence type="ECO:0000313" key="7">
    <source>
        <dbReference type="Proteomes" id="UP000245771"/>
    </source>
</evidence>
<sequence length="395" mass="43103">MWHHLPFFITILFLLQIQVAAEANQTDNSNDVLLTSQLGPYPVTINEYEIKTNRTDPLAPTPQLRNLMITVHRPASKNFTCPTQNQARIPYAPPEVLKALDDLLLSTGNSSLDTGGAAVAALGRLQILNCTSSDISASSKNPILLFGPGLKATHHVYTGITMASASFGYTVVALDHTYESAAVVFPDGSVNYTSPIGLKLSEDEDQPKGFETIQNIRTADVASVLDAIEKGEIPGIPKGKKQIAMYGHSLGGSTATNAALKDKRIKAAVNLDGTFYGAPNRTTIHKPLLMVGGADEWKPIFSKSRGWKTWVKVDNTEHYGYTDLPQIADLMNVRDKAIPLSLTGTINSQRLQVIVSSYTNHFFDLFLRGEKSKFLQGPRANFPDVPFIGHSQPKD</sequence>
<evidence type="ECO:0000256" key="4">
    <source>
        <dbReference type="ARBA" id="ARBA00023098"/>
    </source>
</evidence>
<keyword evidence="2" id="KW-0378">Hydrolase</keyword>
<name>A0A316VAV4_9BASI</name>
<dbReference type="EMBL" id="KZ819603">
    <property type="protein sequence ID" value="PWN34747.1"/>
    <property type="molecule type" value="Genomic_DNA"/>
</dbReference>
<evidence type="ECO:0000256" key="5">
    <source>
        <dbReference type="SAM" id="SignalP"/>
    </source>
</evidence>
<gene>
    <name evidence="6" type="ORF">FA14DRAFT_178145</name>
</gene>
<keyword evidence="3" id="KW-0442">Lipid degradation</keyword>
<protein>
    <recommendedName>
        <fullName evidence="1">1-alkyl-2-acetylglycerophosphocholine esterase</fullName>
        <ecNumber evidence="1">3.1.1.47</ecNumber>
    </recommendedName>
</protein>
<dbReference type="GO" id="GO:0003847">
    <property type="term" value="F:1-alkyl-2-acetylglycerophosphocholine esterase activity"/>
    <property type="evidence" value="ECO:0007669"/>
    <property type="project" value="UniProtKB-EC"/>
</dbReference>
<dbReference type="SUPFAM" id="SSF53474">
    <property type="entry name" value="alpha/beta-Hydrolases"/>
    <property type="match status" value="1"/>
</dbReference>
<accession>A0A316VAV4</accession>
<dbReference type="InParanoid" id="A0A316VAV4"/>
<organism evidence="6 7">
    <name type="scientific">Meira miltonrushii</name>
    <dbReference type="NCBI Taxonomy" id="1280837"/>
    <lineage>
        <taxon>Eukaryota</taxon>
        <taxon>Fungi</taxon>
        <taxon>Dikarya</taxon>
        <taxon>Basidiomycota</taxon>
        <taxon>Ustilaginomycotina</taxon>
        <taxon>Exobasidiomycetes</taxon>
        <taxon>Exobasidiales</taxon>
        <taxon>Brachybasidiaceae</taxon>
        <taxon>Meira</taxon>
    </lineage>
</organism>
<evidence type="ECO:0000256" key="1">
    <source>
        <dbReference type="ARBA" id="ARBA00013201"/>
    </source>
</evidence>
<dbReference type="GO" id="GO:0016042">
    <property type="term" value="P:lipid catabolic process"/>
    <property type="evidence" value="ECO:0007669"/>
    <property type="project" value="UniProtKB-KW"/>
</dbReference>
<dbReference type="Pfam" id="PF03403">
    <property type="entry name" value="PAF-AH_p_II"/>
    <property type="match status" value="2"/>
</dbReference>
<dbReference type="Proteomes" id="UP000245771">
    <property type="component" value="Unassembled WGS sequence"/>
</dbReference>
<evidence type="ECO:0000313" key="6">
    <source>
        <dbReference type="EMBL" id="PWN34747.1"/>
    </source>
</evidence>
<keyword evidence="4" id="KW-0443">Lipid metabolism</keyword>
<feature type="signal peptide" evidence="5">
    <location>
        <begin position="1"/>
        <end position="21"/>
    </location>
</feature>
<dbReference type="InterPro" id="IPR029058">
    <property type="entry name" value="AB_hydrolase_fold"/>
</dbReference>
<dbReference type="Gene3D" id="3.40.50.1820">
    <property type="entry name" value="alpha/beta hydrolase"/>
    <property type="match status" value="1"/>
</dbReference>
<reference evidence="6 7" key="1">
    <citation type="journal article" date="2018" name="Mol. Biol. Evol.">
        <title>Broad Genomic Sampling Reveals a Smut Pathogenic Ancestry of the Fungal Clade Ustilaginomycotina.</title>
        <authorList>
            <person name="Kijpornyongpan T."/>
            <person name="Mondo S.J."/>
            <person name="Barry K."/>
            <person name="Sandor L."/>
            <person name="Lee J."/>
            <person name="Lipzen A."/>
            <person name="Pangilinan J."/>
            <person name="LaButti K."/>
            <person name="Hainaut M."/>
            <person name="Henrissat B."/>
            <person name="Grigoriev I.V."/>
            <person name="Spatafora J.W."/>
            <person name="Aime M.C."/>
        </authorList>
    </citation>
    <scope>NUCLEOTIDE SEQUENCE [LARGE SCALE GENOMIC DNA]</scope>
    <source>
        <strain evidence="6 7">MCA 3882</strain>
    </source>
</reference>
<dbReference type="AlphaFoldDB" id="A0A316VAV4"/>